<protein>
    <recommendedName>
        <fullName evidence="3">Transposase</fullName>
    </recommendedName>
</protein>
<evidence type="ECO:0000313" key="1">
    <source>
        <dbReference type="EMBL" id="MES1922119.1"/>
    </source>
</evidence>
<name>A0ABV2ARF6_9EUKA</name>
<proteinExistence type="predicted"/>
<accession>A0ABV2ARF6</accession>
<evidence type="ECO:0000313" key="2">
    <source>
        <dbReference type="Proteomes" id="UP001439008"/>
    </source>
</evidence>
<evidence type="ECO:0008006" key="3">
    <source>
        <dbReference type="Google" id="ProtNLM"/>
    </source>
</evidence>
<keyword evidence="2" id="KW-1185">Reference proteome</keyword>
<organism evidence="1 2">
    <name type="scientific">Bonamia ostreae</name>
    <dbReference type="NCBI Taxonomy" id="126728"/>
    <lineage>
        <taxon>Eukaryota</taxon>
        <taxon>Sar</taxon>
        <taxon>Rhizaria</taxon>
        <taxon>Endomyxa</taxon>
        <taxon>Ascetosporea</taxon>
        <taxon>Haplosporida</taxon>
        <taxon>Bonamia</taxon>
    </lineage>
</organism>
<reference evidence="1 2" key="1">
    <citation type="journal article" date="2024" name="BMC Biol.">
        <title>Comparative genomics of Ascetosporea gives new insight into the evolutionary basis for animal parasitism in Rhizaria.</title>
        <authorList>
            <person name="Hiltunen Thoren M."/>
            <person name="Onut-Brannstrom I."/>
            <person name="Alfjorden A."/>
            <person name="Peckova H."/>
            <person name="Swords F."/>
            <person name="Hooper C."/>
            <person name="Holzer A.S."/>
            <person name="Bass D."/>
            <person name="Burki F."/>
        </authorList>
    </citation>
    <scope>NUCLEOTIDE SEQUENCE [LARGE SCALE GENOMIC DNA]</scope>
    <source>
        <strain evidence="1">20-A016</strain>
    </source>
</reference>
<sequence length="66" mass="7493">MKVYGIHKGRITGFKKISNKHEEPVSTVSRICNCVGKADSMVLENSIEKKKEKIQIFIADYAPRKV</sequence>
<dbReference type="Proteomes" id="UP001439008">
    <property type="component" value="Unassembled WGS sequence"/>
</dbReference>
<dbReference type="EMBL" id="JBDODL010002242">
    <property type="protein sequence ID" value="MES1922119.1"/>
    <property type="molecule type" value="Genomic_DNA"/>
</dbReference>
<comment type="caution">
    <text evidence="1">The sequence shown here is derived from an EMBL/GenBank/DDBJ whole genome shotgun (WGS) entry which is preliminary data.</text>
</comment>
<gene>
    <name evidence="1" type="ORF">MHBO_003633</name>
</gene>